<feature type="transmembrane region" description="Helical" evidence="1">
    <location>
        <begin position="263"/>
        <end position="286"/>
    </location>
</feature>
<gene>
    <name evidence="2" type="ORF">SAMN05443544_3409</name>
</gene>
<dbReference type="OrthoDB" id="7698234at2"/>
<feature type="transmembrane region" description="Helical" evidence="1">
    <location>
        <begin position="220"/>
        <end position="242"/>
    </location>
</feature>
<feature type="transmembrane region" description="Helical" evidence="1">
    <location>
        <begin position="103"/>
        <end position="123"/>
    </location>
</feature>
<feature type="transmembrane region" description="Helical" evidence="1">
    <location>
        <begin position="47"/>
        <end position="66"/>
    </location>
</feature>
<name>A0A1N6HQG2_9MICO</name>
<reference evidence="3" key="1">
    <citation type="submission" date="2016-11" db="EMBL/GenBank/DDBJ databases">
        <authorList>
            <person name="Varghese N."/>
            <person name="Submissions S."/>
        </authorList>
    </citation>
    <scope>NUCLEOTIDE SEQUENCE [LARGE SCALE GENOMIC DNA]</scope>
    <source>
        <strain evidence="3">DSM 8595</strain>
    </source>
</reference>
<dbReference type="PANTHER" id="PTHR36840:SF1">
    <property type="entry name" value="BLL5714 PROTEIN"/>
    <property type="match status" value="1"/>
</dbReference>
<organism evidence="2 3">
    <name type="scientific">Agromyces cerinus subsp. cerinus</name>
    <dbReference type="NCBI Taxonomy" id="232089"/>
    <lineage>
        <taxon>Bacteria</taxon>
        <taxon>Bacillati</taxon>
        <taxon>Actinomycetota</taxon>
        <taxon>Actinomycetes</taxon>
        <taxon>Micrococcales</taxon>
        <taxon>Microbacteriaceae</taxon>
        <taxon>Agromyces</taxon>
    </lineage>
</organism>
<keyword evidence="1" id="KW-0812">Transmembrane</keyword>
<dbReference type="PANTHER" id="PTHR36840">
    <property type="entry name" value="BLL5714 PROTEIN"/>
    <property type="match status" value="1"/>
</dbReference>
<accession>A0A1N6HQG2</accession>
<feature type="transmembrane region" description="Helical" evidence="1">
    <location>
        <begin position="20"/>
        <end position="41"/>
    </location>
</feature>
<feature type="transmembrane region" description="Helical" evidence="1">
    <location>
        <begin position="135"/>
        <end position="155"/>
    </location>
</feature>
<evidence type="ECO:0000256" key="1">
    <source>
        <dbReference type="SAM" id="Phobius"/>
    </source>
</evidence>
<dbReference type="STRING" id="232089.SAMN05443544_3409"/>
<evidence type="ECO:0000313" key="2">
    <source>
        <dbReference type="EMBL" id="SIO22098.1"/>
    </source>
</evidence>
<proteinExistence type="predicted"/>
<dbReference type="EMBL" id="FSRJ01000004">
    <property type="protein sequence ID" value="SIO22098.1"/>
    <property type="molecule type" value="Genomic_DNA"/>
</dbReference>
<sequence>MPSSLLGDRVSPIASRVSTIELLFDLVFVYTISQVAAIVVHDPDWSGIGQAAVILALVWWMYDAYAWLTNQTSADTPFVRLALIAAMAAFLVMSLAIPDAFGATGIVFGAAYIVVAFIHAALFIARGGRGAARRILVVGPSNILVGVLLLASGFFEGPIDWVFFLLPLLAFLASAILSARGGFDPGASHMVERHGLLMIIAFGESIVSVGVAAASHPLDASLIVGTVLAVGVVAALWWCYFAGDDTRAEEAIASAPARSRTRLALVAFYVEHLAMIFGLVLVAAGLHEVLVDAAAPTPTVPALLVGCGVGLYLLADAAYRSTLRLGAIGWRMAGGVLAVATAPIGIGVSGLAQLLAVLAVVAVLLIAESRAQSGLVAGREAVVS</sequence>
<dbReference type="Proteomes" id="UP000184699">
    <property type="component" value="Unassembled WGS sequence"/>
</dbReference>
<protein>
    <submittedName>
        <fullName evidence="2">Low temperature requirement protein LtrA</fullName>
    </submittedName>
</protein>
<evidence type="ECO:0000313" key="3">
    <source>
        <dbReference type="Proteomes" id="UP000184699"/>
    </source>
</evidence>
<feature type="transmembrane region" description="Helical" evidence="1">
    <location>
        <begin position="336"/>
        <end position="367"/>
    </location>
</feature>
<keyword evidence="1" id="KW-0472">Membrane</keyword>
<feature type="transmembrane region" description="Helical" evidence="1">
    <location>
        <begin position="78"/>
        <end position="97"/>
    </location>
</feature>
<keyword evidence="1" id="KW-1133">Transmembrane helix</keyword>
<dbReference type="AlphaFoldDB" id="A0A1N6HQG2"/>
<dbReference type="RefSeq" id="WP_074261486.1">
    <property type="nucleotide sequence ID" value="NZ_FSRJ01000004.1"/>
</dbReference>
<feature type="transmembrane region" description="Helical" evidence="1">
    <location>
        <begin position="298"/>
        <end position="315"/>
    </location>
</feature>
<dbReference type="InterPro" id="IPR010640">
    <property type="entry name" value="Low_temperature_requirement_A"/>
</dbReference>
<feature type="transmembrane region" description="Helical" evidence="1">
    <location>
        <begin position="161"/>
        <end position="183"/>
    </location>
</feature>
<dbReference type="Pfam" id="PF06772">
    <property type="entry name" value="LtrA"/>
    <property type="match status" value="1"/>
</dbReference>
<feature type="transmembrane region" description="Helical" evidence="1">
    <location>
        <begin position="195"/>
        <end position="214"/>
    </location>
</feature>
<keyword evidence="3" id="KW-1185">Reference proteome</keyword>